<dbReference type="RefSeq" id="WP_093965624.1">
    <property type="nucleotide sequence ID" value="NZ_FXYE01000001.1"/>
</dbReference>
<evidence type="ECO:0000256" key="7">
    <source>
        <dbReference type="ARBA" id="ARBA00023136"/>
    </source>
</evidence>
<reference evidence="11" key="1">
    <citation type="submission" date="2017-05" db="EMBL/GenBank/DDBJ databases">
        <authorList>
            <person name="Rodrigo-Torres L."/>
            <person name="Arahal R. D."/>
            <person name="Lucena T."/>
        </authorList>
    </citation>
    <scope>NUCLEOTIDE SEQUENCE [LARGE SCALE GENOMIC DNA]</scope>
    <source>
        <strain evidence="11">CECT 8621</strain>
    </source>
</reference>
<dbReference type="InterPro" id="IPR038731">
    <property type="entry name" value="RgtA/B/C-like"/>
</dbReference>
<keyword evidence="5 8" id="KW-0812">Transmembrane</keyword>
<feature type="transmembrane region" description="Helical" evidence="8">
    <location>
        <begin position="62"/>
        <end position="84"/>
    </location>
</feature>
<accession>A0A238JMZ4</accession>
<evidence type="ECO:0000256" key="2">
    <source>
        <dbReference type="ARBA" id="ARBA00022475"/>
    </source>
</evidence>
<dbReference type="Pfam" id="PF13231">
    <property type="entry name" value="PMT_2"/>
    <property type="match status" value="1"/>
</dbReference>
<sequence length="488" mass="52512">MVTPSSPQARRVTAVFLAAITLYFAAQIVLRLVLGGALETDEAEMMVMTPGFQLGYGPQLPLYNWLQVALSAVFGKSLFALAILKNTLLWLTYLLVFLGLRLWVPASLAAIGALSLFILPDVAWEAQRATTHSNMLLATCAATLAAFLWVLKSGRWAAYVALGVAIGLGGLAKYNFWLVPVGLFVAGVTVEQLRPRLIAARTAVVPVIAAAIVALPYAWMFQNPTLAFSSTSKLAMEEVEKSFSFDGLIALIGAMAILAVLPALVAAGIYLFNRRHVSDAINPANLTTLLWRASALLAAVLVVGVAAAGVGHITPRWLLPLFFLAVPALFIDVFGRLNGHGQRAFSVVVAVIAVAVLVGLAFDRNKPTARRAVDFTGLPAQLQEIAPMNTTPVIAEFFVAGNLARQEPDWRVAPYLGFAGPDFAGETVLFLFRKNIPPNLRAGMRQTGWPEGAEGEILQEGRIILPYDSGPEKMLKLDYKLVKTPALP</sequence>
<dbReference type="OrthoDB" id="9153955at2"/>
<evidence type="ECO:0000256" key="3">
    <source>
        <dbReference type="ARBA" id="ARBA00022676"/>
    </source>
</evidence>
<dbReference type="GO" id="GO:0009103">
    <property type="term" value="P:lipopolysaccharide biosynthetic process"/>
    <property type="evidence" value="ECO:0007669"/>
    <property type="project" value="UniProtKB-ARBA"/>
</dbReference>
<dbReference type="Proteomes" id="UP000202922">
    <property type="component" value="Unassembled WGS sequence"/>
</dbReference>
<keyword evidence="4" id="KW-0808">Transferase</keyword>
<feature type="transmembrane region" description="Helical" evidence="8">
    <location>
        <begin position="158"/>
        <end position="178"/>
    </location>
</feature>
<feature type="transmembrane region" description="Helical" evidence="8">
    <location>
        <begin position="12"/>
        <end position="38"/>
    </location>
</feature>
<evidence type="ECO:0000259" key="9">
    <source>
        <dbReference type="Pfam" id="PF13231"/>
    </source>
</evidence>
<feature type="domain" description="Glycosyltransferase RgtA/B/C/D-like" evidence="9">
    <location>
        <begin position="61"/>
        <end position="216"/>
    </location>
</feature>
<comment type="subcellular location">
    <subcellularLocation>
        <location evidence="1">Cell membrane</location>
        <topology evidence="1">Multi-pass membrane protein</topology>
    </subcellularLocation>
</comment>
<dbReference type="PANTHER" id="PTHR33908:SF11">
    <property type="entry name" value="MEMBRANE PROTEIN"/>
    <property type="match status" value="1"/>
</dbReference>
<evidence type="ECO:0000256" key="5">
    <source>
        <dbReference type="ARBA" id="ARBA00022692"/>
    </source>
</evidence>
<keyword evidence="6 8" id="KW-1133">Transmembrane helix</keyword>
<feature type="transmembrane region" description="Helical" evidence="8">
    <location>
        <begin position="91"/>
        <end position="119"/>
    </location>
</feature>
<feature type="transmembrane region" description="Helical" evidence="8">
    <location>
        <begin position="317"/>
        <end position="337"/>
    </location>
</feature>
<organism evidence="10 11">
    <name type="scientific">Actibacterium lipolyticum</name>
    <dbReference type="NCBI Taxonomy" id="1524263"/>
    <lineage>
        <taxon>Bacteria</taxon>
        <taxon>Pseudomonadati</taxon>
        <taxon>Pseudomonadota</taxon>
        <taxon>Alphaproteobacteria</taxon>
        <taxon>Rhodobacterales</taxon>
        <taxon>Roseobacteraceae</taxon>
        <taxon>Actibacterium</taxon>
    </lineage>
</organism>
<dbReference type="PANTHER" id="PTHR33908">
    <property type="entry name" value="MANNOSYLTRANSFERASE YKCB-RELATED"/>
    <property type="match status" value="1"/>
</dbReference>
<keyword evidence="7 8" id="KW-0472">Membrane</keyword>
<evidence type="ECO:0000313" key="11">
    <source>
        <dbReference type="Proteomes" id="UP000202922"/>
    </source>
</evidence>
<evidence type="ECO:0000256" key="4">
    <source>
        <dbReference type="ARBA" id="ARBA00022679"/>
    </source>
</evidence>
<feature type="transmembrane region" description="Helical" evidence="8">
    <location>
        <begin position="242"/>
        <end position="269"/>
    </location>
</feature>
<proteinExistence type="predicted"/>
<feature type="transmembrane region" description="Helical" evidence="8">
    <location>
        <begin position="289"/>
        <end position="310"/>
    </location>
</feature>
<evidence type="ECO:0000313" key="10">
    <source>
        <dbReference type="EMBL" id="SMX31262.1"/>
    </source>
</evidence>
<evidence type="ECO:0000256" key="6">
    <source>
        <dbReference type="ARBA" id="ARBA00022989"/>
    </source>
</evidence>
<dbReference type="EMBL" id="FXYE01000001">
    <property type="protein sequence ID" value="SMX31262.1"/>
    <property type="molecule type" value="Genomic_DNA"/>
</dbReference>
<keyword evidence="3" id="KW-0328">Glycosyltransferase</keyword>
<dbReference type="GO" id="GO:0016763">
    <property type="term" value="F:pentosyltransferase activity"/>
    <property type="evidence" value="ECO:0007669"/>
    <property type="project" value="TreeGrafter"/>
</dbReference>
<dbReference type="InterPro" id="IPR050297">
    <property type="entry name" value="LipidA_mod_glycosyltrf_83"/>
</dbReference>
<keyword evidence="11" id="KW-1185">Reference proteome</keyword>
<evidence type="ECO:0000256" key="8">
    <source>
        <dbReference type="SAM" id="Phobius"/>
    </source>
</evidence>
<protein>
    <recommendedName>
        <fullName evidence="9">Glycosyltransferase RgtA/B/C/D-like domain-containing protein</fullName>
    </recommendedName>
</protein>
<gene>
    <name evidence="10" type="ORF">COL8621_00359</name>
</gene>
<dbReference type="AlphaFoldDB" id="A0A238JMZ4"/>
<feature type="transmembrane region" description="Helical" evidence="8">
    <location>
        <begin position="343"/>
        <end position="362"/>
    </location>
</feature>
<keyword evidence="2" id="KW-1003">Cell membrane</keyword>
<dbReference type="GO" id="GO:0005886">
    <property type="term" value="C:plasma membrane"/>
    <property type="evidence" value="ECO:0007669"/>
    <property type="project" value="UniProtKB-SubCell"/>
</dbReference>
<feature type="transmembrane region" description="Helical" evidence="8">
    <location>
        <begin position="198"/>
        <end position="221"/>
    </location>
</feature>
<name>A0A238JMZ4_9RHOB</name>
<feature type="transmembrane region" description="Helical" evidence="8">
    <location>
        <begin position="131"/>
        <end position="151"/>
    </location>
</feature>
<evidence type="ECO:0000256" key="1">
    <source>
        <dbReference type="ARBA" id="ARBA00004651"/>
    </source>
</evidence>